<dbReference type="PROSITE" id="PS50102">
    <property type="entry name" value="RRM"/>
    <property type="match status" value="2"/>
</dbReference>
<evidence type="ECO:0000313" key="5">
    <source>
        <dbReference type="Proteomes" id="UP000243052"/>
    </source>
</evidence>
<dbReference type="GeneID" id="28721947"/>
<evidence type="ECO:0000256" key="2">
    <source>
        <dbReference type="PROSITE-ProRule" id="PRU00176"/>
    </source>
</evidence>
<dbReference type="EMBL" id="CP014242">
    <property type="protein sequence ID" value="AMD18782.1"/>
    <property type="molecule type" value="Genomic_DNA"/>
</dbReference>
<dbReference type="Pfam" id="PF00076">
    <property type="entry name" value="RRM_1"/>
    <property type="match status" value="1"/>
</dbReference>
<protein>
    <submittedName>
        <fullName evidence="4">HBL120Wp</fullName>
    </submittedName>
</protein>
<reference evidence="4 5" key="1">
    <citation type="submission" date="2016-01" db="EMBL/GenBank/DDBJ databases">
        <title>Genome sequence of the yeast Holleya sinecauda.</title>
        <authorList>
            <person name="Dietrich F.S."/>
        </authorList>
    </citation>
    <scope>NUCLEOTIDE SEQUENCE [LARGE SCALE GENOMIC DNA]</scope>
    <source>
        <strain evidence="4 5">ATCC 58844</strain>
    </source>
</reference>
<organism evidence="4 5">
    <name type="scientific">Eremothecium sinecaudum</name>
    <dbReference type="NCBI Taxonomy" id="45286"/>
    <lineage>
        <taxon>Eukaryota</taxon>
        <taxon>Fungi</taxon>
        <taxon>Dikarya</taxon>
        <taxon>Ascomycota</taxon>
        <taxon>Saccharomycotina</taxon>
        <taxon>Saccharomycetes</taxon>
        <taxon>Saccharomycetales</taxon>
        <taxon>Saccharomycetaceae</taxon>
        <taxon>Eremothecium</taxon>
    </lineage>
</organism>
<dbReference type="STRING" id="45286.A0A120K0X3"/>
<evidence type="ECO:0000313" key="4">
    <source>
        <dbReference type="EMBL" id="AMD18782.1"/>
    </source>
</evidence>
<dbReference type="GO" id="GO:0003723">
    <property type="term" value="F:RNA binding"/>
    <property type="evidence" value="ECO:0007669"/>
    <property type="project" value="UniProtKB-UniRule"/>
</dbReference>
<feature type="domain" description="RRM" evidence="3">
    <location>
        <begin position="217"/>
        <end position="288"/>
    </location>
</feature>
<dbReference type="CDD" id="cd12247">
    <property type="entry name" value="RRM2_U1A_like"/>
    <property type="match status" value="1"/>
</dbReference>
<gene>
    <name evidence="4" type="ORF">AW171_hschr2299</name>
</gene>
<dbReference type="RefSeq" id="XP_017985778.1">
    <property type="nucleotide sequence ID" value="XM_018130126.1"/>
</dbReference>
<dbReference type="AlphaFoldDB" id="A0A120K0X3"/>
<evidence type="ECO:0000259" key="3">
    <source>
        <dbReference type="PROSITE" id="PS50102"/>
    </source>
</evidence>
<keyword evidence="1 2" id="KW-0694">RNA-binding</keyword>
<evidence type="ECO:0000256" key="1">
    <source>
        <dbReference type="ARBA" id="ARBA00022884"/>
    </source>
</evidence>
<sequence length="288" mass="32765">MMLDTKRQTLFIRNLPDIKASHSSFLKIILQSINPDKKLALQSDVVSKDSSYLDEDNKIVSISRPKKARSQCFIHFKDLSHADEFMQKFQDKLQVKGKAVHIEMARHDAYWQISETNPKSSARLHKHQSKKQNPQSLVQLQSKRKFRRLRARLRKKGLSEEVISTAIDRIIRKLRPDDKKPISEQEQPANNIAEPVIVQKPVTGTKIVDVGANPPNKTLLVQGLPKDITEDVLMHLFAHKGLVEVRLVQIRKLAFIEYDSVASATEIKDSVGNTHTFGTYVATIGYAK</sequence>
<dbReference type="OrthoDB" id="266020at2759"/>
<feature type="domain" description="RRM" evidence="3">
    <location>
        <begin position="8"/>
        <end position="107"/>
    </location>
</feature>
<dbReference type="InterPro" id="IPR012677">
    <property type="entry name" value="Nucleotide-bd_a/b_plait_sf"/>
</dbReference>
<dbReference type="SUPFAM" id="SSF54928">
    <property type="entry name" value="RNA-binding domain, RBD"/>
    <property type="match status" value="1"/>
</dbReference>
<keyword evidence="5" id="KW-1185">Reference proteome</keyword>
<dbReference type="Proteomes" id="UP000243052">
    <property type="component" value="Chromosome ii"/>
</dbReference>
<accession>A0A120K0X3</accession>
<dbReference type="InterPro" id="IPR035979">
    <property type="entry name" value="RBD_domain_sf"/>
</dbReference>
<dbReference type="Gene3D" id="3.30.70.330">
    <property type="match status" value="2"/>
</dbReference>
<proteinExistence type="predicted"/>
<dbReference type="PANTHER" id="PTHR10501">
    <property type="entry name" value="U1 SMALL NUCLEAR RIBONUCLEOPROTEIN A/U2 SMALL NUCLEAR RIBONUCLEOPROTEIN B"/>
    <property type="match status" value="1"/>
</dbReference>
<dbReference type="SMART" id="SM00360">
    <property type="entry name" value="RRM"/>
    <property type="match status" value="2"/>
</dbReference>
<name>A0A120K0X3_9SACH</name>
<dbReference type="InterPro" id="IPR000504">
    <property type="entry name" value="RRM_dom"/>
</dbReference>